<reference evidence="1 2" key="1">
    <citation type="submission" date="2019-08" db="EMBL/GenBank/DDBJ databases">
        <title>Whole genome of Aphis craccivora.</title>
        <authorList>
            <person name="Voronova N.V."/>
            <person name="Shulinski R.S."/>
            <person name="Bandarenka Y.V."/>
            <person name="Zhorov D.G."/>
            <person name="Warner D."/>
        </authorList>
    </citation>
    <scope>NUCLEOTIDE SEQUENCE [LARGE SCALE GENOMIC DNA]</scope>
    <source>
        <strain evidence="1">180601</strain>
        <tissue evidence="1">Whole Body</tissue>
    </source>
</reference>
<sequence>MSISRDKPSTSMTLDQILKTALIVNRPSPKLHEELMSEIIKGVCLKKTVRLAPKKQDVSNELSMILRRRIAFEISSSSNESLCNSQSDDWNIHYNN</sequence>
<dbReference type="EMBL" id="VUJU01000169">
    <property type="protein sequence ID" value="KAF0772480.1"/>
    <property type="molecule type" value="Genomic_DNA"/>
</dbReference>
<comment type="caution">
    <text evidence="1">The sequence shown here is derived from an EMBL/GenBank/DDBJ whole genome shotgun (WGS) entry which is preliminary data.</text>
</comment>
<accession>A0A6G0ZM24</accession>
<keyword evidence="2" id="KW-1185">Reference proteome</keyword>
<dbReference type="AlphaFoldDB" id="A0A6G0ZM24"/>
<proteinExistence type="predicted"/>
<organism evidence="1 2">
    <name type="scientific">Aphis craccivora</name>
    <name type="common">Cowpea aphid</name>
    <dbReference type="NCBI Taxonomy" id="307492"/>
    <lineage>
        <taxon>Eukaryota</taxon>
        <taxon>Metazoa</taxon>
        <taxon>Ecdysozoa</taxon>
        <taxon>Arthropoda</taxon>
        <taxon>Hexapoda</taxon>
        <taxon>Insecta</taxon>
        <taxon>Pterygota</taxon>
        <taxon>Neoptera</taxon>
        <taxon>Paraneoptera</taxon>
        <taxon>Hemiptera</taxon>
        <taxon>Sternorrhyncha</taxon>
        <taxon>Aphidomorpha</taxon>
        <taxon>Aphidoidea</taxon>
        <taxon>Aphididae</taxon>
        <taxon>Aphidini</taxon>
        <taxon>Aphis</taxon>
        <taxon>Aphis</taxon>
    </lineage>
</organism>
<evidence type="ECO:0000313" key="2">
    <source>
        <dbReference type="Proteomes" id="UP000478052"/>
    </source>
</evidence>
<dbReference type="Proteomes" id="UP000478052">
    <property type="component" value="Unassembled WGS sequence"/>
</dbReference>
<name>A0A6G0ZM24_APHCR</name>
<gene>
    <name evidence="1" type="ORF">FWK35_00003641</name>
</gene>
<protein>
    <submittedName>
        <fullName evidence="1">Uncharacterized protein</fullName>
    </submittedName>
</protein>
<dbReference type="Gene3D" id="6.10.280.150">
    <property type="match status" value="1"/>
</dbReference>
<evidence type="ECO:0000313" key="1">
    <source>
        <dbReference type="EMBL" id="KAF0772480.1"/>
    </source>
</evidence>